<feature type="compositionally biased region" description="Low complexity" evidence="1">
    <location>
        <begin position="43"/>
        <end position="54"/>
    </location>
</feature>
<keyword evidence="2" id="KW-0812">Transmembrane</keyword>
<evidence type="ECO:0000256" key="1">
    <source>
        <dbReference type="SAM" id="MobiDB-lite"/>
    </source>
</evidence>
<dbReference type="PANTHER" id="PTHR36340:SF1">
    <property type="entry name" value="NAD(P)H DEHYDROGENASE SUBUNIT CRR3, CHLOROPLASTIC-RELATED"/>
    <property type="match status" value="1"/>
</dbReference>
<evidence type="ECO:0000256" key="2">
    <source>
        <dbReference type="SAM" id="Phobius"/>
    </source>
</evidence>
<dbReference type="PANTHER" id="PTHR36340">
    <property type="entry name" value="NAD(P)H DEHYDROGENASE SUBUNIT CRR3, CHLOROPLASTIC-RELATED"/>
    <property type="match status" value="1"/>
</dbReference>
<reference evidence="4" key="1">
    <citation type="journal article" date="2010" name="Nat. Biotechnol.">
        <title>Draft genome sequence of the oilseed species Ricinus communis.</title>
        <authorList>
            <person name="Chan A.P."/>
            <person name="Crabtree J."/>
            <person name="Zhao Q."/>
            <person name="Lorenzi H."/>
            <person name="Orvis J."/>
            <person name="Puiu D."/>
            <person name="Melake-Berhan A."/>
            <person name="Jones K.M."/>
            <person name="Redman J."/>
            <person name="Chen G."/>
            <person name="Cahoon E.B."/>
            <person name="Gedil M."/>
            <person name="Stanke M."/>
            <person name="Haas B.J."/>
            <person name="Wortman J.R."/>
            <person name="Fraser-Liggett C.M."/>
            <person name="Ravel J."/>
            <person name="Rabinowicz P.D."/>
        </authorList>
    </citation>
    <scope>NUCLEOTIDE SEQUENCE [LARGE SCALE GENOMIC DNA]</scope>
    <source>
        <strain evidence="4">cv. Hale</strain>
    </source>
</reference>
<feature type="region of interest" description="Disordered" evidence="1">
    <location>
        <begin position="22"/>
        <end position="66"/>
    </location>
</feature>
<keyword evidence="2" id="KW-0472">Membrane</keyword>
<dbReference type="GO" id="GO:0010598">
    <property type="term" value="C:NAD(P)H dehydrogenase complex (plastoquinone)"/>
    <property type="evidence" value="ECO:0007669"/>
    <property type="project" value="InterPro"/>
</dbReference>
<evidence type="ECO:0000313" key="4">
    <source>
        <dbReference type="Proteomes" id="UP000008311"/>
    </source>
</evidence>
<dbReference type="OMA" id="MFTMQWI"/>
<proteinExistence type="predicted"/>
<feature type="region of interest" description="Disordered" evidence="1">
    <location>
        <begin position="82"/>
        <end position="111"/>
    </location>
</feature>
<dbReference type="GO" id="GO:0009535">
    <property type="term" value="C:chloroplast thylakoid membrane"/>
    <property type="evidence" value="ECO:0007669"/>
    <property type="project" value="InterPro"/>
</dbReference>
<dbReference type="FunCoup" id="B9SP69">
    <property type="interactions" value="1389"/>
</dbReference>
<dbReference type="Proteomes" id="UP000008311">
    <property type="component" value="Unassembled WGS sequence"/>
</dbReference>
<feature type="compositionally biased region" description="Polar residues" evidence="1">
    <location>
        <begin position="88"/>
        <end position="101"/>
    </location>
</feature>
<dbReference type="AlphaFoldDB" id="B9SP69"/>
<dbReference type="GO" id="GO:0009773">
    <property type="term" value="P:photosynthetic electron transport in photosystem I"/>
    <property type="evidence" value="ECO:0007669"/>
    <property type="project" value="InterPro"/>
</dbReference>
<dbReference type="KEGG" id="rcu:8262520"/>
<accession>B9SP69</accession>
<sequence>MACLSCHCLAKAFVYASLSTNNNDSVSLPSPPHSSARDPKPSIPTTKTKTTSPTLPRKQRHQSKLQKQLNLIRIERAIGAGSYRDSEPNSGLEQHSNSTVQGLLPDDAGGLEGSVEKKLRETGEWLTDKTEGQFRSSGKQILMFFFKWVLPIYIFMFLVTSGIVELPFSTPFLDDLLM</sequence>
<dbReference type="eggNOG" id="ENOG502S6AS">
    <property type="taxonomic scope" value="Eukaryota"/>
</dbReference>
<dbReference type="InterPro" id="IPR038931">
    <property type="entry name" value="CRR3"/>
</dbReference>
<gene>
    <name evidence="3" type="ORF">RCOM_0629250</name>
</gene>
<organism evidence="3 4">
    <name type="scientific">Ricinus communis</name>
    <name type="common">Castor bean</name>
    <dbReference type="NCBI Taxonomy" id="3988"/>
    <lineage>
        <taxon>Eukaryota</taxon>
        <taxon>Viridiplantae</taxon>
        <taxon>Streptophyta</taxon>
        <taxon>Embryophyta</taxon>
        <taxon>Tracheophyta</taxon>
        <taxon>Spermatophyta</taxon>
        <taxon>Magnoliopsida</taxon>
        <taxon>eudicotyledons</taxon>
        <taxon>Gunneridae</taxon>
        <taxon>Pentapetalae</taxon>
        <taxon>rosids</taxon>
        <taxon>fabids</taxon>
        <taxon>Malpighiales</taxon>
        <taxon>Euphorbiaceae</taxon>
        <taxon>Acalyphoideae</taxon>
        <taxon>Acalypheae</taxon>
        <taxon>Ricinus</taxon>
    </lineage>
</organism>
<feature type="transmembrane region" description="Helical" evidence="2">
    <location>
        <begin position="144"/>
        <end position="164"/>
    </location>
</feature>
<keyword evidence="2" id="KW-1133">Transmembrane helix</keyword>
<dbReference type="STRING" id="3988.B9SP69"/>
<dbReference type="EMBL" id="EQ974061">
    <property type="protein sequence ID" value="EEF34598.1"/>
    <property type="molecule type" value="Genomic_DNA"/>
</dbReference>
<protein>
    <submittedName>
        <fullName evidence="3">Uncharacterized protein</fullName>
    </submittedName>
</protein>
<keyword evidence="4" id="KW-1185">Reference proteome</keyword>
<dbReference type="OrthoDB" id="786513at2759"/>
<evidence type="ECO:0000313" key="3">
    <source>
        <dbReference type="EMBL" id="EEF34598.1"/>
    </source>
</evidence>
<dbReference type="InParanoid" id="B9SP69"/>
<name>B9SP69_RICCO</name>